<proteinExistence type="predicted"/>
<dbReference type="NCBIfam" id="TIGR01443">
    <property type="entry name" value="intein_Cterm"/>
    <property type="match status" value="1"/>
</dbReference>
<dbReference type="Proteomes" id="UP000001910">
    <property type="component" value="Chromosome"/>
</dbReference>
<dbReference type="KEGG" id="lba:Lebu_0908"/>
<dbReference type="Pfam" id="PF15542">
    <property type="entry name" value="Ntox50"/>
    <property type="match status" value="1"/>
</dbReference>
<evidence type="ECO:0000313" key="4">
    <source>
        <dbReference type="Proteomes" id="UP000001910"/>
    </source>
</evidence>
<dbReference type="RefSeq" id="WP_015769159.1">
    <property type="nucleotide sequence ID" value="NC_013192.1"/>
</dbReference>
<dbReference type="SUPFAM" id="SSF51294">
    <property type="entry name" value="Hedgehog/intein (Hint) domain"/>
    <property type="match status" value="1"/>
</dbReference>
<organism evidence="3 4">
    <name type="scientific">Leptotrichia buccalis (strain ATCC 14201 / DSM 1135 / JCM 12969 / NCTC 10249 / C-1013-b)</name>
    <dbReference type="NCBI Taxonomy" id="523794"/>
    <lineage>
        <taxon>Bacteria</taxon>
        <taxon>Fusobacteriati</taxon>
        <taxon>Fusobacteriota</taxon>
        <taxon>Fusobacteriia</taxon>
        <taxon>Fusobacteriales</taxon>
        <taxon>Leptotrichiaceae</taxon>
        <taxon>Leptotrichia</taxon>
    </lineage>
</organism>
<accession>C7N9I0</accession>
<dbReference type="InterPro" id="IPR006141">
    <property type="entry name" value="Intein_N"/>
</dbReference>
<dbReference type="EMBL" id="CP001685">
    <property type="protein sequence ID" value="ACV38811.1"/>
    <property type="molecule type" value="Genomic_DNA"/>
</dbReference>
<dbReference type="GO" id="GO:0016539">
    <property type="term" value="P:intein-mediated protein splicing"/>
    <property type="evidence" value="ECO:0007669"/>
    <property type="project" value="InterPro"/>
</dbReference>
<dbReference type="InterPro" id="IPR030934">
    <property type="entry name" value="Intein_C"/>
</dbReference>
<dbReference type="SMART" id="SM00306">
    <property type="entry name" value="HintN"/>
    <property type="match status" value="1"/>
</dbReference>
<name>C7N9I0_LEPBD</name>
<dbReference type="InterPro" id="IPR036844">
    <property type="entry name" value="Hint_dom_sf"/>
</dbReference>
<dbReference type="InterPro" id="IPR003587">
    <property type="entry name" value="Hint_dom_N"/>
</dbReference>
<dbReference type="OrthoDB" id="603864at2"/>
<dbReference type="AlphaFoldDB" id="C7N9I0"/>
<keyword evidence="4" id="KW-1185">Reference proteome</keyword>
<dbReference type="Pfam" id="PF07591">
    <property type="entry name" value="PT-HINT"/>
    <property type="match status" value="1"/>
</dbReference>
<reference evidence="3 4" key="1">
    <citation type="journal article" date="2009" name="Stand. Genomic Sci.">
        <title>Complete genome sequence of Leptotrichia buccalis type strain (C-1013-b).</title>
        <authorList>
            <person name="Ivanova N."/>
            <person name="Gronow S."/>
            <person name="Lapidus A."/>
            <person name="Copeland A."/>
            <person name="Glavina Del Rio T."/>
            <person name="Nolan M."/>
            <person name="Lucas S."/>
            <person name="Chen F."/>
            <person name="Tice H."/>
            <person name="Cheng J.F."/>
            <person name="Saunders E."/>
            <person name="Bruce D."/>
            <person name="Goodwin L."/>
            <person name="Brettin T."/>
            <person name="Detter J.C."/>
            <person name="Han C."/>
            <person name="Pitluck S."/>
            <person name="Mikhailova N."/>
            <person name="Pati A."/>
            <person name="Mavrommatis K."/>
            <person name="Chen A."/>
            <person name="Palaniappan K."/>
            <person name="Land M."/>
            <person name="Hauser L."/>
            <person name="Chang Y.J."/>
            <person name="Jeffries C.D."/>
            <person name="Chain P."/>
            <person name="Rohde C."/>
            <person name="Goker M."/>
            <person name="Bristow J."/>
            <person name="Eisen J.A."/>
            <person name="Markowitz V."/>
            <person name="Hugenholtz P."/>
            <person name="Kyrpides N.C."/>
            <person name="Klenk H.P."/>
        </authorList>
    </citation>
    <scope>NUCLEOTIDE SEQUENCE [LARGE SCALE GENOMIC DNA]</scope>
    <source>
        <strain evidence="4">ATCC 14201 / DSM 1135 / JCM 12969 / NCTC 10249 / C-1013-b</strain>
    </source>
</reference>
<dbReference type="InterPro" id="IPR029100">
    <property type="entry name" value="Ntox50"/>
</dbReference>
<dbReference type="Gene3D" id="2.170.16.10">
    <property type="entry name" value="Hedgehog/Intein (Hint) domain"/>
    <property type="match status" value="1"/>
</dbReference>
<dbReference type="STRING" id="523794.Lebu_0908"/>
<dbReference type="CDD" id="cd00081">
    <property type="entry name" value="Hint"/>
    <property type="match status" value="1"/>
</dbReference>
<gene>
    <name evidence="3" type="ordered locus">Lebu_0908</name>
</gene>
<feature type="region of interest" description="Disordered" evidence="1">
    <location>
        <begin position="271"/>
        <end position="295"/>
    </location>
</feature>
<dbReference type="HOGENOM" id="CLU_747617_0_0_0"/>
<feature type="domain" description="Hint" evidence="2">
    <location>
        <begin position="98"/>
        <end position="191"/>
    </location>
</feature>
<evidence type="ECO:0000256" key="1">
    <source>
        <dbReference type="SAM" id="MobiDB-lite"/>
    </source>
</evidence>
<dbReference type="NCBIfam" id="TIGR01445">
    <property type="entry name" value="intein_Nterm"/>
    <property type="match status" value="1"/>
</dbReference>
<dbReference type="eggNOG" id="COG1372">
    <property type="taxonomic scope" value="Bacteria"/>
</dbReference>
<protein>
    <submittedName>
        <fullName evidence="3">Hedgehog/intein hint domain protein</fullName>
    </submittedName>
</protein>
<sequence>MSTEHAMQQYTIKQQYIRGFNYDDEYIDGKNIKSMYETYVGFSAAAGAMKSYRVMSGNKSKRKMSNGKTSELDIETRYKNARARYEESMNCDLYCKGTRCFAEGTFVLTEHGIKKIEEIKVGDKIYGYDEIKKENILKSVQAVYLHTTDLLVKIKTKKDIIFTTPEHPFYVNGQYILAGFLNTNMKLTDFEGKEVEILEIEIIKYQKEQKVYNFSVEGTRNYYVGGEGLLNHNLDDCIGGTGILLDDETKINDNKRKIENELGKNIEDFRLNEGSQGKHDPNHRNYQSERHKSEVSMDDAKNIFKKFKATGNFVQDPRSGNFYEIIDTQGEYQGIYINNRRNERLITPKFKIHYSKKGLVHVVPEHPNKK</sequence>
<dbReference type="PROSITE" id="PS50817">
    <property type="entry name" value="INTEIN_N_TER"/>
    <property type="match status" value="1"/>
</dbReference>
<evidence type="ECO:0000259" key="2">
    <source>
        <dbReference type="SMART" id="SM00306"/>
    </source>
</evidence>
<evidence type="ECO:0000313" key="3">
    <source>
        <dbReference type="EMBL" id="ACV38811.1"/>
    </source>
</evidence>